<evidence type="ECO:0000256" key="1">
    <source>
        <dbReference type="SAM" id="SignalP"/>
    </source>
</evidence>
<protein>
    <recommendedName>
        <fullName evidence="4">Secreted protein</fullName>
    </recommendedName>
</protein>
<dbReference type="EMBL" id="ML979136">
    <property type="protein sequence ID" value="KAF1915150.1"/>
    <property type="molecule type" value="Genomic_DNA"/>
</dbReference>
<evidence type="ECO:0000313" key="3">
    <source>
        <dbReference type="Proteomes" id="UP000800096"/>
    </source>
</evidence>
<evidence type="ECO:0008006" key="4">
    <source>
        <dbReference type="Google" id="ProtNLM"/>
    </source>
</evidence>
<dbReference type="AlphaFoldDB" id="A0A6A5QJY7"/>
<feature type="chain" id="PRO_5025465642" description="Secreted protein" evidence="1">
    <location>
        <begin position="22"/>
        <end position="74"/>
    </location>
</feature>
<reference evidence="2" key="1">
    <citation type="journal article" date="2020" name="Stud. Mycol.">
        <title>101 Dothideomycetes genomes: a test case for predicting lifestyles and emergence of pathogens.</title>
        <authorList>
            <person name="Haridas S."/>
            <person name="Albert R."/>
            <person name="Binder M."/>
            <person name="Bloem J."/>
            <person name="Labutti K."/>
            <person name="Salamov A."/>
            <person name="Andreopoulos B."/>
            <person name="Baker S."/>
            <person name="Barry K."/>
            <person name="Bills G."/>
            <person name="Bluhm B."/>
            <person name="Cannon C."/>
            <person name="Castanera R."/>
            <person name="Culley D."/>
            <person name="Daum C."/>
            <person name="Ezra D."/>
            <person name="Gonzalez J."/>
            <person name="Henrissat B."/>
            <person name="Kuo A."/>
            <person name="Liang C."/>
            <person name="Lipzen A."/>
            <person name="Lutzoni F."/>
            <person name="Magnuson J."/>
            <person name="Mondo S."/>
            <person name="Nolan M."/>
            <person name="Ohm R."/>
            <person name="Pangilinan J."/>
            <person name="Park H.-J."/>
            <person name="Ramirez L."/>
            <person name="Alfaro M."/>
            <person name="Sun H."/>
            <person name="Tritt A."/>
            <person name="Yoshinaga Y."/>
            <person name="Zwiers L.-H."/>
            <person name="Turgeon B."/>
            <person name="Goodwin S."/>
            <person name="Spatafora J."/>
            <person name="Crous P."/>
            <person name="Grigoriev I."/>
        </authorList>
    </citation>
    <scope>NUCLEOTIDE SEQUENCE</scope>
    <source>
        <strain evidence="2">HMLAC05119</strain>
    </source>
</reference>
<organism evidence="2 3">
    <name type="scientific">Ampelomyces quisqualis</name>
    <name type="common">Powdery mildew agent</name>
    <dbReference type="NCBI Taxonomy" id="50730"/>
    <lineage>
        <taxon>Eukaryota</taxon>
        <taxon>Fungi</taxon>
        <taxon>Dikarya</taxon>
        <taxon>Ascomycota</taxon>
        <taxon>Pezizomycotina</taxon>
        <taxon>Dothideomycetes</taxon>
        <taxon>Pleosporomycetidae</taxon>
        <taxon>Pleosporales</taxon>
        <taxon>Pleosporineae</taxon>
        <taxon>Phaeosphaeriaceae</taxon>
        <taxon>Ampelomyces</taxon>
    </lineage>
</organism>
<name>A0A6A5QJY7_AMPQU</name>
<evidence type="ECO:0000313" key="2">
    <source>
        <dbReference type="EMBL" id="KAF1915150.1"/>
    </source>
</evidence>
<accession>A0A6A5QJY7</accession>
<gene>
    <name evidence="2" type="ORF">BDU57DRAFT_517988</name>
</gene>
<keyword evidence="1" id="KW-0732">Signal</keyword>
<keyword evidence="3" id="KW-1185">Reference proteome</keyword>
<sequence>MLSSIFCGVLAVRTLIVITAGRSPPPVPTHRRCNTKLLYRNSEPRGGLQLQVLGAEPRELRRQQHAFGRENEIM</sequence>
<feature type="signal peptide" evidence="1">
    <location>
        <begin position="1"/>
        <end position="21"/>
    </location>
</feature>
<dbReference type="Proteomes" id="UP000800096">
    <property type="component" value="Unassembled WGS sequence"/>
</dbReference>
<proteinExistence type="predicted"/>